<evidence type="ECO:0000256" key="6">
    <source>
        <dbReference type="ARBA" id="ARBA00022692"/>
    </source>
</evidence>
<dbReference type="Gene3D" id="2.40.50.100">
    <property type="match status" value="1"/>
</dbReference>
<dbReference type="InterPro" id="IPR058781">
    <property type="entry name" value="HH_AprE-like"/>
</dbReference>
<dbReference type="Pfam" id="PF26002">
    <property type="entry name" value="Beta-barrel_AprE"/>
    <property type="match status" value="1"/>
</dbReference>
<dbReference type="Proteomes" id="UP000053176">
    <property type="component" value="Unassembled WGS sequence"/>
</dbReference>
<protein>
    <recommendedName>
        <fullName evidence="9">Membrane fusion protein (MFP) family protein</fullName>
    </recommendedName>
</protein>
<evidence type="ECO:0000313" key="13">
    <source>
        <dbReference type="EMBL" id="KUM23941.1"/>
    </source>
</evidence>
<dbReference type="PRINTS" id="PR01490">
    <property type="entry name" value="RTXTOXIND"/>
</dbReference>
<comment type="caution">
    <text evidence="13">The sequence shown here is derived from an EMBL/GenBank/DDBJ whole genome shotgun (WGS) entry which is preliminary data.</text>
</comment>
<evidence type="ECO:0000256" key="5">
    <source>
        <dbReference type="ARBA" id="ARBA00022519"/>
    </source>
</evidence>
<feature type="domain" description="AprE-like long alpha-helical hairpin" evidence="11">
    <location>
        <begin position="103"/>
        <end position="290"/>
    </location>
</feature>
<evidence type="ECO:0000259" key="12">
    <source>
        <dbReference type="Pfam" id="PF26002"/>
    </source>
</evidence>
<keyword evidence="3 9" id="KW-0813">Transport</keyword>
<keyword evidence="4 9" id="KW-1003">Cell membrane</keyword>
<feature type="coiled-coil region" evidence="10">
    <location>
        <begin position="170"/>
        <end position="197"/>
    </location>
</feature>
<dbReference type="GO" id="GO:0015031">
    <property type="term" value="P:protein transport"/>
    <property type="evidence" value="ECO:0007669"/>
    <property type="project" value="InterPro"/>
</dbReference>
<dbReference type="GO" id="GO:0005886">
    <property type="term" value="C:plasma membrane"/>
    <property type="evidence" value="ECO:0007669"/>
    <property type="project" value="UniProtKB-SubCell"/>
</dbReference>
<dbReference type="Gene3D" id="1.10.287.1490">
    <property type="match status" value="1"/>
</dbReference>
<dbReference type="PANTHER" id="PTHR30386:SF17">
    <property type="entry name" value="ALKALINE PROTEASE SECRETION PROTEIN APRE"/>
    <property type="match status" value="1"/>
</dbReference>
<keyword evidence="8 9" id="KW-0472">Membrane</keyword>
<evidence type="ECO:0000256" key="8">
    <source>
        <dbReference type="ARBA" id="ARBA00023136"/>
    </source>
</evidence>
<evidence type="ECO:0000256" key="2">
    <source>
        <dbReference type="ARBA" id="ARBA00009477"/>
    </source>
</evidence>
<dbReference type="OrthoDB" id="9810980at2"/>
<dbReference type="AlphaFoldDB" id="A0A101KNB3"/>
<dbReference type="PANTHER" id="PTHR30386">
    <property type="entry name" value="MEMBRANE FUSION SUBUNIT OF EMRAB-TOLC MULTIDRUG EFFLUX PUMP"/>
    <property type="match status" value="1"/>
</dbReference>
<keyword evidence="6 9" id="KW-0812">Transmembrane</keyword>
<evidence type="ECO:0000256" key="10">
    <source>
        <dbReference type="SAM" id="Coils"/>
    </source>
</evidence>
<evidence type="ECO:0000256" key="7">
    <source>
        <dbReference type="ARBA" id="ARBA00022989"/>
    </source>
</evidence>
<evidence type="ECO:0000259" key="11">
    <source>
        <dbReference type="Pfam" id="PF25994"/>
    </source>
</evidence>
<reference evidence="13 14" key="1">
    <citation type="submission" date="2015-12" db="EMBL/GenBank/DDBJ databases">
        <title>Draft genome sequence of Mesorhizobium sp. UFLA 01-765, a multitolerant efficient symbiont and plant-growth promoting strain isolated from Zn-mining soil using Leucaena leucocephala as a trap plant.</title>
        <authorList>
            <person name="Rangel W.M."/>
            <person name="Thijs S."/>
            <person name="Longatti S.M."/>
            <person name="Moreira F.M."/>
            <person name="Weyens N."/>
            <person name="Vangronsveld J."/>
            <person name="Van Hamme J.D."/>
            <person name="Bottos E.M."/>
            <person name="Rineau F."/>
        </authorList>
    </citation>
    <scope>NUCLEOTIDE SEQUENCE [LARGE SCALE GENOMIC DNA]</scope>
    <source>
        <strain evidence="13 14">UFLA 01-765</strain>
    </source>
</reference>
<comment type="subcellular location">
    <subcellularLocation>
        <location evidence="1 9">Cell inner membrane</location>
        <topology evidence="1 9">Single-pass membrane protein</topology>
    </subcellularLocation>
</comment>
<evidence type="ECO:0000256" key="1">
    <source>
        <dbReference type="ARBA" id="ARBA00004377"/>
    </source>
</evidence>
<feature type="coiled-coil region" evidence="10">
    <location>
        <begin position="243"/>
        <end position="270"/>
    </location>
</feature>
<dbReference type="InterPro" id="IPR058982">
    <property type="entry name" value="Beta-barrel_AprE"/>
</dbReference>
<gene>
    <name evidence="13" type="ORF">AU467_32395</name>
</gene>
<organism evidence="13 14">
    <name type="scientific">Rhizobium loti</name>
    <name type="common">Mesorhizobium loti</name>
    <dbReference type="NCBI Taxonomy" id="381"/>
    <lineage>
        <taxon>Bacteria</taxon>
        <taxon>Pseudomonadati</taxon>
        <taxon>Pseudomonadota</taxon>
        <taxon>Alphaproteobacteria</taxon>
        <taxon>Hyphomicrobiales</taxon>
        <taxon>Phyllobacteriaceae</taxon>
        <taxon>Mesorhizobium</taxon>
    </lineage>
</organism>
<keyword evidence="10" id="KW-0175">Coiled coil</keyword>
<proteinExistence type="inferred from homology"/>
<dbReference type="InterPro" id="IPR010129">
    <property type="entry name" value="T1SS_HlyD"/>
</dbReference>
<dbReference type="SUPFAM" id="SSF111369">
    <property type="entry name" value="HlyD-like secretion proteins"/>
    <property type="match status" value="1"/>
</dbReference>
<name>A0A101KNB3_RHILI</name>
<dbReference type="NCBIfam" id="TIGR01843">
    <property type="entry name" value="type_I_hlyD"/>
    <property type="match status" value="1"/>
</dbReference>
<evidence type="ECO:0000256" key="3">
    <source>
        <dbReference type="ARBA" id="ARBA00022448"/>
    </source>
</evidence>
<evidence type="ECO:0000313" key="14">
    <source>
        <dbReference type="Proteomes" id="UP000053176"/>
    </source>
</evidence>
<feature type="domain" description="AprE-like beta-barrel" evidence="12">
    <location>
        <begin position="334"/>
        <end position="423"/>
    </location>
</feature>
<evidence type="ECO:0000256" key="4">
    <source>
        <dbReference type="ARBA" id="ARBA00022475"/>
    </source>
</evidence>
<dbReference type="Gene3D" id="2.40.30.170">
    <property type="match status" value="1"/>
</dbReference>
<dbReference type="Pfam" id="PF25994">
    <property type="entry name" value="HH_AprE"/>
    <property type="match status" value="1"/>
</dbReference>
<comment type="similarity">
    <text evidence="2 9">Belongs to the membrane fusion protein (MFP) (TC 8.A.1) family.</text>
</comment>
<dbReference type="InterPro" id="IPR050739">
    <property type="entry name" value="MFP"/>
</dbReference>
<keyword evidence="5 9" id="KW-0997">Cell inner membrane</keyword>
<dbReference type="EMBL" id="LPWA01000150">
    <property type="protein sequence ID" value="KUM23941.1"/>
    <property type="molecule type" value="Genomic_DNA"/>
</dbReference>
<evidence type="ECO:0000256" key="9">
    <source>
        <dbReference type="RuleBase" id="RU365093"/>
    </source>
</evidence>
<feature type="transmembrane region" description="Helical" evidence="9">
    <location>
        <begin position="28"/>
        <end position="48"/>
    </location>
</feature>
<keyword evidence="7 9" id="KW-1133">Transmembrane helix</keyword>
<accession>A0A101KNB3</accession>
<sequence length="446" mass="48360">MTDVAATYRSLSGADDAGANPDSIRGPIWVGVLIIALFFGVFGGWAALAPLNGAVLADAVVKVEGNRKSVQHFDGGTVKEIRVKDGDIVKAGDVLVVLDDTRARSEFNLYSQQYALLRATDARIRAELDGHEAVAFPKDITAEHQAYLQDAMANQIADLESQRASMAGARQILQKRIGELEEQIDGKQARVESFRAQLKSTIDEKAGLNKLLKAGLTTKPRILELDRSASDLQGLIDQALGEIAGNRQSKAELESQIAQLTNERRAKLSAMLIETQSNLADLVPKMFAAQATVDRAEVRAPYDGQVMDLTVFSTGAVVSPGQTILDIVPARNSLIVQAQVKVEDISSLRADMTAEVRFTSYKQRTTPVIHGRVTRISADRVTDAKTGFPYYVADVAVDAEELAAAPQIQLYPGMPASVMIVTEERTALDYILGPLTTSLHTAFRQK</sequence>